<dbReference type="RefSeq" id="WP_008403873.1">
    <property type="nucleotide sequence ID" value="NZ_AMCK01000002.1"/>
</dbReference>
<name>K1L762_9BACL</name>
<sequence>MRINNFDQSSDSTEIYATKLANIGASFATFGHDLQATAVGLTLEILNKSKKTDSIESENMQKQIDFLDDLINKITLFSEDVIKTVEPLLIEEFQDEALKGIVKDHLKRNLNHLKNEINRS</sequence>
<comment type="caution">
    <text evidence="1">The sequence shown here is derived from an EMBL/GenBank/DDBJ whole genome shotgun (WGS) entry which is preliminary data.</text>
</comment>
<keyword evidence="2" id="KW-1185">Reference proteome</keyword>
<dbReference type="AlphaFoldDB" id="K1L762"/>
<organism evidence="1 2">
    <name type="scientific">Solibacillus isronensis B3W22</name>
    <dbReference type="NCBI Taxonomy" id="1224748"/>
    <lineage>
        <taxon>Bacteria</taxon>
        <taxon>Bacillati</taxon>
        <taxon>Bacillota</taxon>
        <taxon>Bacilli</taxon>
        <taxon>Bacillales</taxon>
        <taxon>Caryophanaceae</taxon>
        <taxon>Solibacillus</taxon>
    </lineage>
</organism>
<reference evidence="1 2" key="1">
    <citation type="journal article" date="2012" name="J. Bacteriol.">
        <title>Draft Genome Sequence of Bacillus isronensis Strain B3W22, Isolated from the Upper Atmosphere.</title>
        <authorList>
            <person name="Shivaji S."/>
            <person name="Ara S."/>
            <person name="Singh S.K."/>
            <person name="Bandi S."/>
            <person name="Singh A."/>
            <person name="Pinnaka A.K."/>
        </authorList>
    </citation>
    <scope>NUCLEOTIDE SEQUENCE [LARGE SCALE GENOMIC DNA]</scope>
    <source>
        <strain evidence="1 2">B3W22</strain>
    </source>
</reference>
<evidence type="ECO:0000313" key="1">
    <source>
        <dbReference type="EMBL" id="EKB46393.1"/>
    </source>
</evidence>
<evidence type="ECO:0000313" key="2">
    <source>
        <dbReference type="Proteomes" id="UP000004738"/>
    </source>
</evidence>
<accession>K1L762</accession>
<gene>
    <name evidence="1" type="ORF">B857_00603</name>
</gene>
<protein>
    <submittedName>
        <fullName evidence="1">Uncharacterized protein</fullName>
    </submittedName>
</protein>
<dbReference type="Proteomes" id="UP000004738">
    <property type="component" value="Unassembled WGS sequence"/>
</dbReference>
<proteinExistence type="predicted"/>
<dbReference type="EMBL" id="AMCK01000002">
    <property type="protein sequence ID" value="EKB46393.1"/>
    <property type="molecule type" value="Genomic_DNA"/>
</dbReference>